<dbReference type="EMBL" id="BMAW01080958">
    <property type="protein sequence ID" value="GFU22169.1"/>
    <property type="molecule type" value="Genomic_DNA"/>
</dbReference>
<sequence>MKRFLSLLLFQEVAQKPMEKWFWSKRQILSTPFFEKIMSEMRYGLLTNFLHFENNDAFDKELHPNPKLRKISEFLDLAVKKFKSLCRLRPDIFVDESLIAYKGRLG</sequence>
<protein>
    <submittedName>
        <fullName evidence="2">PiggyBac transposable element-derived protein 4</fullName>
    </submittedName>
</protein>
<accession>A0A8X6UDZ3</accession>
<feature type="domain" description="PiggyBac transposable element-derived protein" evidence="1">
    <location>
        <begin position="1"/>
        <end position="105"/>
    </location>
</feature>
<dbReference type="PANTHER" id="PTHR46599:SF3">
    <property type="entry name" value="PIGGYBAC TRANSPOSABLE ELEMENT-DERIVED PROTEIN 4"/>
    <property type="match status" value="1"/>
</dbReference>
<keyword evidence="3" id="KW-1185">Reference proteome</keyword>
<evidence type="ECO:0000313" key="2">
    <source>
        <dbReference type="EMBL" id="GFU22169.1"/>
    </source>
</evidence>
<comment type="caution">
    <text evidence="2">The sequence shown here is derived from an EMBL/GenBank/DDBJ whole genome shotgun (WGS) entry which is preliminary data.</text>
</comment>
<dbReference type="Proteomes" id="UP000887013">
    <property type="component" value="Unassembled WGS sequence"/>
</dbReference>
<proteinExistence type="predicted"/>
<evidence type="ECO:0000259" key="1">
    <source>
        <dbReference type="Pfam" id="PF13843"/>
    </source>
</evidence>
<dbReference type="OrthoDB" id="6432632at2759"/>
<name>A0A8X6UDZ3_NEPPI</name>
<reference evidence="2" key="1">
    <citation type="submission" date="2020-08" db="EMBL/GenBank/DDBJ databases">
        <title>Multicomponent nature underlies the extraordinary mechanical properties of spider dragline silk.</title>
        <authorList>
            <person name="Kono N."/>
            <person name="Nakamura H."/>
            <person name="Mori M."/>
            <person name="Yoshida Y."/>
            <person name="Ohtoshi R."/>
            <person name="Malay A.D."/>
            <person name="Moran D.A.P."/>
            <person name="Tomita M."/>
            <person name="Numata K."/>
            <person name="Arakawa K."/>
        </authorList>
    </citation>
    <scope>NUCLEOTIDE SEQUENCE</scope>
</reference>
<dbReference type="InterPro" id="IPR029526">
    <property type="entry name" value="PGBD"/>
</dbReference>
<dbReference type="PANTHER" id="PTHR46599">
    <property type="entry name" value="PIGGYBAC TRANSPOSABLE ELEMENT-DERIVED PROTEIN 4"/>
    <property type="match status" value="1"/>
</dbReference>
<gene>
    <name evidence="2" type="primary">PGBD4_541</name>
    <name evidence="2" type="ORF">NPIL_682571</name>
</gene>
<organism evidence="2 3">
    <name type="scientific">Nephila pilipes</name>
    <name type="common">Giant wood spider</name>
    <name type="synonym">Nephila maculata</name>
    <dbReference type="NCBI Taxonomy" id="299642"/>
    <lineage>
        <taxon>Eukaryota</taxon>
        <taxon>Metazoa</taxon>
        <taxon>Ecdysozoa</taxon>
        <taxon>Arthropoda</taxon>
        <taxon>Chelicerata</taxon>
        <taxon>Arachnida</taxon>
        <taxon>Araneae</taxon>
        <taxon>Araneomorphae</taxon>
        <taxon>Entelegynae</taxon>
        <taxon>Araneoidea</taxon>
        <taxon>Nephilidae</taxon>
        <taxon>Nephila</taxon>
    </lineage>
</organism>
<dbReference type="AlphaFoldDB" id="A0A8X6UDZ3"/>
<evidence type="ECO:0000313" key="3">
    <source>
        <dbReference type="Proteomes" id="UP000887013"/>
    </source>
</evidence>
<dbReference type="Pfam" id="PF13843">
    <property type="entry name" value="DDE_Tnp_1_7"/>
    <property type="match status" value="1"/>
</dbReference>